<name>A0AC60W068_9ARCH</name>
<dbReference type="Proteomes" id="UP000559653">
    <property type="component" value="Unassembled WGS sequence"/>
</dbReference>
<evidence type="ECO:0000313" key="1">
    <source>
        <dbReference type="EMBL" id="MBA4453133.1"/>
    </source>
</evidence>
<dbReference type="EMBL" id="JACEMZ010000078">
    <property type="protein sequence ID" value="MBA4453133.1"/>
    <property type="molecule type" value="Genomic_DNA"/>
</dbReference>
<sequence>MNFDELISQYHWQNYPVGLSGCRTTDSSLEICDYDLTIFDENSPNVETIQHKNDFVKIHHGSLSETQSKILVQYDDMQIIQDESWDLRMLLSKIKEKRNILYKDYAKNSLLESIFCCEKAKQGIKESSIFAPCWQKSASFLLADGIMALNQMKSGSCHMLDVMRKFEKNPINEKISVVNETVGIERATPSLLQRMLKSTIGFSEMINGADSSTLIQKKHDYFISNSMLSDCYFYLGYETKENFVKLKDSIEKKPDLIHVLKIAFDIEADLNLLQQQANLVQKSSNEILEYIARR</sequence>
<comment type="caution">
    <text evidence="1">The sequence shown here is derived from an EMBL/GenBank/DDBJ whole genome shotgun (WGS) entry which is preliminary data.</text>
</comment>
<reference evidence="1 2" key="1">
    <citation type="journal article" date="2020" name="Appl. Environ. Microbiol.">
        <title>Genomic Characteristics of a Novel Species of Ammonia-Oxidizing Archaea from the Jiulong River Estuary.</title>
        <authorList>
            <person name="Zou D."/>
            <person name="Wan R."/>
            <person name="Han L."/>
            <person name="Xu M.N."/>
            <person name="Liu Y."/>
            <person name="Liu H."/>
            <person name="Kao S.J."/>
            <person name="Li M."/>
        </authorList>
    </citation>
    <scope>NUCLEOTIDE SEQUENCE [LARGE SCALE GENOMIC DNA]</scope>
    <source>
        <strain evidence="1">W1bin1</strain>
    </source>
</reference>
<protein>
    <submittedName>
        <fullName evidence="1">Uncharacterized protein</fullName>
    </submittedName>
</protein>
<accession>A0AC60W068</accession>
<evidence type="ECO:0000313" key="2">
    <source>
        <dbReference type="Proteomes" id="UP000559653"/>
    </source>
</evidence>
<proteinExistence type="predicted"/>
<gene>
    <name evidence="1" type="ORF">H2B03_08245</name>
</gene>
<organism evidence="1 2">
    <name type="scientific">Candidatus Nitrosomaritimum aestuariumsis</name>
    <dbReference type="NCBI Taxonomy" id="3342354"/>
    <lineage>
        <taxon>Archaea</taxon>
        <taxon>Nitrososphaerota</taxon>
        <taxon>Nitrososphaeria</taxon>
        <taxon>Nitrosopumilales</taxon>
        <taxon>Nitrosopumilaceae</taxon>
        <taxon>Candidatus Nitrosomaritimum</taxon>
    </lineage>
</organism>